<proteinExistence type="predicted"/>
<dbReference type="AlphaFoldDB" id="A0A5J4T275"/>
<sequence>MKQTKLLLLLAISVFMTACGGDDASDKLSLKEKITGQWVLISDISEYYAEDDAPSKISLDFSGPILTYTKEYEGGELESFRFPYIFTTQNNNINVSYSDVLYLYKSEGWGQYLPDLTEKLPDSQVVNVPGWTFVGSIDNYRVFGYAVKYKEKGVNVVSTAFLESFSQNWKVVEIEKTGKGTSEKTTMILETARLNKNGEIRLARETYQLSPKAATPGIPEFPDFGGLIP</sequence>
<protein>
    <submittedName>
        <fullName evidence="1">Uncharacterized protein</fullName>
    </submittedName>
</protein>
<name>A0A5J4T275_9ZZZZ</name>
<organism evidence="1">
    <name type="scientific">termite gut metagenome</name>
    <dbReference type="NCBI Taxonomy" id="433724"/>
    <lineage>
        <taxon>unclassified sequences</taxon>
        <taxon>metagenomes</taxon>
        <taxon>organismal metagenomes</taxon>
    </lineage>
</organism>
<accession>A0A5J4T275</accession>
<dbReference type="PROSITE" id="PS51257">
    <property type="entry name" value="PROKAR_LIPOPROTEIN"/>
    <property type="match status" value="1"/>
</dbReference>
<gene>
    <name evidence="1" type="ORF">EZS27_000061</name>
</gene>
<dbReference type="EMBL" id="SNRY01000001">
    <property type="protein sequence ID" value="KAA6352609.1"/>
    <property type="molecule type" value="Genomic_DNA"/>
</dbReference>
<reference evidence="1" key="1">
    <citation type="submission" date="2019-03" db="EMBL/GenBank/DDBJ databases">
        <title>Single cell metagenomics reveals metabolic interactions within the superorganism composed of flagellate Streblomastix strix and complex community of Bacteroidetes bacteria on its surface.</title>
        <authorList>
            <person name="Treitli S.C."/>
            <person name="Kolisko M."/>
            <person name="Husnik F."/>
            <person name="Keeling P."/>
            <person name="Hampl V."/>
        </authorList>
    </citation>
    <scope>NUCLEOTIDE SEQUENCE</scope>
    <source>
        <strain evidence="1">STM</strain>
    </source>
</reference>
<evidence type="ECO:0000313" key="1">
    <source>
        <dbReference type="EMBL" id="KAA6352609.1"/>
    </source>
</evidence>
<comment type="caution">
    <text evidence="1">The sequence shown here is derived from an EMBL/GenBank/DDBJ whole genome shotgun (WGS) entry which is preliminary data.</text>
</comment>